<dbReference type="Proteomes" id="UP000272025">
    <property type="component" value="Unassembled WGS sequence"/>
</dbReference>
<accession>A0A3N2PYC2</accession>
<feature type="region of interest" description="Disordered" evidence="1">
    <location>
        <begin position="71"/>
        <end position="136"/>
    </location>
</feature>
<proteinExistence type="predicted"/>
<feature type="region of interest" description="Disordered" evidence="1">
    <location>
        <begin position="172"/>
        <end position="197"/>
    </location>
</feature>
<reference evidence="2 3" key="1">
    <citation type="journal article" date="2018" name="Mol. Ecol.">
        <title>The obligate alkalophilic soda-lake fungus Sodiomyces alkalinus has shifted to a protein diet.</title>
        <authorList>
            <person name="Grum-Grzhimaylo A.A."/>
            <person name="Falkoski D.L."/>
            <person name="van den Heuvel J."/>
            <person name="Valero-Jimenez C.A."/>
            <person name="Min B."/>
            <person name="Choi I.G."/>
            <person name="Lipzen A."/>
            <person name="Daum C.G."/>
            <person name="Aanen D.K."/>
            <person name="Tsang A."/>
            <person name="Henrissat B."/>
            <person name="Bilanenko E.N."/>
            <person name="de Vries R.P."/>
            <person name="van Kan J.A.L."/>
            <person name="Grigoriev I.V."/>
            <person name="Debets A.J.M."/>
        </authorList>
    </citation>
    <scope>NUCLEOTIDE SEQUENCE [LARGE SCALE GENOMIC DNA]</scope>
    <source>
        <strain evidence="2 3">F11</strain>
    </source>
</reference>
<feature type="compositionally biased region" description="Pro residues" evidence="1">
    <location>
        <begin position="89"/>
        <end position="99"/>
    </location>
</feature>
<dbReference type="EMBL" id="ML119053">
    <property type="protein sequence ID" value="ROT39497.1"/>
    <property type="molecule type" value="Genomic_DNA"/>
</dbReference>
<name>A0A3N2PYC2_SODAK</name>
<protein>
    <submittedName>
        <fullName evidence="2">Uncharacterized protein</fullName>
    </submittedName>
</protein>
<sequence length="197" mass="22607">MWRDNEGAAVATRRGRWPVRRRGSFHSTTIMRMHVMRTGGMVPQLLPFSTRGPSSSIRVFSARRASARLRCGHRRAKRRGARARARAPLPTPMQQPPTDPSIITTTPRGHCPCRPPRHPERYGPRRSSLWTTASTGSRKRMARPLCRWRICLPSPARPARWLRRRLPSRRCPRLPSRETSWGGGDRRPSRGGRRSRS</sequence>
<evidence type="ECO:0000313" key="3">
    <source>
        <dbReference type="Proteomes" id="UP000272025"/>
    </source>
</evidence>
<organism evidence="2 3">
    <name type="scientific">Sodiomyces alkalinus (strain CBS 110278 / VKM F-3762 / F11)</name>
    <name type="common">Alkaliphilic filamentous fungus</name>
    <dbReference type="NCBI Taxonomy" id="1314773"/>
    <lineage>
        <taxon>Eukaryota</taxon>
        <taxon>Fungi</taxon>
        <taxon>Dikarya</taxon>
        <taxon>Ascomycota</taxon>
        <taxon>Pezizomycotina</taxon>
        <taxon>Sordariomycetes</taxon>
        <taxon>Hypocreomycetidae</taxon>
        <taxon>Glomerellales</taxon>
        <taxon>Plectosphaerellaceae</taxon>
        <taxon>Sodiomyces</taxon>
    </lineage>
</organism>
<gene>
    <name evidence="2" type="ORF">SODALDRAFT_131195</name>
</gene>
<feature type="compositionally biased region" description="Low complexity" evidence="1">
    <location>
        <begin position="100"/>
        <end position="112"/>
    </location>
</feature>
<keyword evidence="3" id="KW-1185">Reference proteome</keyword>
<evidence type="ECO:0000256" key="1">
    <source>
        <dbReference type="SAM" id="MobiDB-lite"/>
    </source>
</evidence>
<dbReference type="AlphaFoldDB" id="A0A3N2PYC2"/>
<dbReference type="GeneID" id="39575182"/>
<evidence type="ECO:0000313" key="2">
    <source>
        <dbReference type="EMBL" id="ROT39497.1"/>
    </source>
</evidence>
<dbReference type="RefSeq" id="XP_028467303.1">
    <property type="nucleotide sequence ID" value="XM_028606704.1"/>
</dbReference>
<feature type="compositionally biased region" description="Basic residues" evidence="1">
    <location>
        <begin position="71"/>
        <end position="85"/>
    </location>
</feature>